<dbReference type="InterPro" id="IPR011010">
    <property type="entry name" value="DNA_brk_join_enz"/>
</dbReference>
<comment type="similarity">
    <text evidence="1">Belongs to the 'phage' integrase family.</text>
</comment>
<evidence type="ECO:0000256" key="2">
    <source>
        <dbReference type="ARBA" id="ARBA00022908"/>
    </source>
</evidence>
<dbReference type="Gene3D" id="3.30.160.390">
    <property type="entry name" value="Integrase, DNA-binding domain"/>
    <property type="match status" value="1"/>
</dbReference>
<evidence type="ECO:0000259" key="6">
    <source>
        <dbReference type="Pfam" id="PF13356"/>
    </source>
</evidence>
<dbReference type="Proteomes" id="UP000037442">
    <property type="component" value="Unassembled WGS sequence"/>
</dbReference>
<evidence type="ECO:0000256" key="3">
    <source>
        <dbReference type="ARBA" id="ARBA00023125"/>
    </source>
</evidence>
<evidence type="ECO:0000256" key="4">
    <source>
        <dbReference type="ARBA" id="ARBA00023172"/>
    </source>
</evidence>
<dbReference type="InterPro" id="IPR050808">
    <property type="entry name" value="Phage_Integrase"/>
</dbReference>
<dbReference type="InterPro" id="IPR010998">
    <property type="entry name" value="Integrase_recombinase_N"/>
</dbReference>
<dbReference type="GO" id="GO:0006310">
    <property type="term" value="P:DNA recombination"/>
    <property type="evidence" value="ECO:0007669"/>
    <property type="project" value="UniProtKB-KW"/>
</dbReference>
<gene>
    <name evidence="7" type="ORF">GL58_18615</name>
</gene>
<dbReference type="InterPro" id="IPR038488">
    <property type="entry name" value="Integrase_DNA-bd_sf"/>
</dbReference>
<dbReference type="PATRIC" id="fig|285.49.peg.3848"/>
<dbReference type="PANTHER" id="PTHR30629:SF2">
    <property type="entry name" value="PROPHAGE INTEGRASE INTS-RELATED"/>
    <property type="match status" value="1"/>
</dbReference>
<evidence type="ECO:0000259" key="5">
    <source>
        <dbReference type="Pfam" id="PF00589"/>
    </source>
</evidence>
<dbReference type="Gene3D" id="1.10.150.130">
    <property type="match status" value="1"/>
</dbReference>
<keyword evidence="4" id="KW-0233">DNA recombination</keyword>
<name>A0A0L7MBE9_COMTE</name>
<feature type="domain" description="Tyr recombinase" evidence="5">
    <location>
        <begin position="225"/>
        <end position="408"/>
    </location>
</feature>
<dbReference type="GO" id="GO:0016787">
    <property type="term" value="F:hydrolase activity"/>
    <property type="evidence" value="ECO:0007669"/>
    <property type="project" value="UniProtKB-KW"/>
</dbReference>
<protein>
    <submittedName>
        <fullName evidence="7">Alpha/beta hydrolase</fullName>
    </submittedName>
</protein>
<dbReference type="RefSeq" id="WP_053284346.1">
    <property type="nucleotide sequence ID" value="NZ_JNVD01000030.1"/>
</dbReference>
<feature type="domain" description="Integrase DNA-binding" evidence="6">
    <location>
        <begin position="15"/>
        <end position="88"/>
    </location>
</feature>
<dbReference type="InterPro" id="IPR002104">
    <property type="entry name" value="Integrase_catalytic"/>
</dbReference>
<evidence type="ECO:0000313" key="7">
    <source>
        <dbReference type="EMBL" id="KOC19227.1"/>
    </source>
</evidence>
<dbReference type="GO" id="GO:0015074">
    <property type="term" value="P:DNA integration"/>
    <property type="evidence" value="ECO:0007669"/>
    <property type="project" value="UniProtKB-KW"/>
</dbReference>
<dbReference type="GO" id="GO:0003677">
    <property type="term" value="F:DNA binding"/>
    <property type="evidence" value="ECO:0007669"/>
    <property type="project" value="UniProtKB-KW"/>
</dbReference>
<dbReference type="EMBL" id="JNVD01000030">
    <property type="protein sequence ID" value="KOC19227.1"/>
    <property type="molecule type" value="Genomic_DNA"/>
</dbReference>
<dbReference type="Gene3D" id="1.10.443.10">
    <property type="entry name" value="Intergrase catalytic core"/>
    <property type="match status" value="1"/>
</dbReference>
<evidence type="ECO:0000256" key="1">
    <source>
        <dbReference type="ARBA" id="ARBA00008857"/>
    </source>
</evidence>
<dbReference type="InterPro" id="IPR013762">
    <property type="entry name" value="Integrase-like_cat_sf"/>
</dbReference>
<dbReference type="PANTHER" id="PTHR30629">
    <property type="entry name" value="PROPHAGE INTEGRASE"/>
    <property type="match status" value="1"/>
</dbReference>
<dbReference type="InterPro" id="IPR025166">
    <property type="entry name" value="Integrase_DNA_bind_dom"/>
</dbReference>
<sequence length="435" mass="48841">MGFDAKKAKALAAGEHIIVDDAPGLRLVATATRKTWTYRYKSPIDGRMRQVAMGQWPTMTYAAALGVWDELRTRRDAGEDLAKEKKRAGAVAKAKAHLKEAQGIYTVERLIEDYLQGHVERHRKLKGQKETRRLMLGYSDYLLSMKPEDVKRTHAFALLEKVGASTPVLANNLRTELGAAWDYALDAGRISEETPNWWRLILKGKLRSRGKIVDGEHQGVNLRALQGTEVVALIRFLPNLSSLLDDLFTLYLWTGCRGAELVQMMGQEVTQESDGWWWTIPRSKLKMARNDLATDLRVPLVGRALVLVRRRIAAYGAGHLFPSQPGSALPHVEQKVLGVAAWCSRPGTNGRLGANGKMKLDIEPWAPHDLRRTVRTTLAMLGCPDGVAEAVLGHLPSGIIGVYNRHSYDKERREWLTRLSEHWEHIVQLQFAMPV</sequence>
<dbReference type="AlphaFoldDB" id="A0A0L7MBE9"/>
<reference evidence="8" key="1">
    <citation type="submission" date="2014-06" db="EMBL/GenBank/DDBJ databases">
        <title>Draft genome sequence of C. testosteroni WDL7.</title>
        <authorList>
            <person name="Wu Y."/>
            <person name="Seshan H."/>
            <person name="Arumugam K."/>
        </authorList>
    </citation>
    <scope>NUCLEOTIDE SEQUENCE [LARGE SCALE GENOMIC DNA]</scope>
    <source>
        <strain evidence="8">WDL7</strain>
    </source>
</reference>
<dbReference type="Pfam" id="PF00589">
    <property type="entry name" value="Phage_integrase"/>
    <property type="match status" value="1"/>
</dbReference>
<keyword evidence="3" id="KW-0238">DNA-binding</keyword>
<comment type="caution">
    <text evidence="7">The sequence shown here is derived from an EMBL/GenBank/DDBJ whole genome shotgun (WGS) entry which is preliminary data.</text>
</comment>
<evidence type="ECO:0000313" key="8">
    <source>
        <dbReference type="Proteomes" id="UP000037442"/>
    </source>
</evidence>
<proteinExistence type="inferred from homology"/>
<dbReference type="SUPFAM" id="SSF56349">
    <property type="entry name" value="DNA breaking-rejoining enzymes"/>
    <property type="match status" value="1"/>
</dbReference>
<dbReference type="Pfam" id="PF13356">
    <property type="entry name" value="Arm-DNA-bind_3"/>
    <property type="match status" value="1"/>
</dbReference>
<keyword evidence="2" id="KW-0229">DNA integration</keyword>
<accession>A0A0L7MBE9</accession>
<keyword evidence="7" id="KW-0378">Hydrolase</keyword>
<organism evidence="7 8">
    <name type="scientific">Comamonas testosteroni</name>
    <name type="common">Pseudomonas testosteroni</name>
    <dbReference type="NCBI Taxonomy" id="285"/>
    <lineage>
        <taxon>Bacteria</taxon>
        <taxon>Pseudomonadati</taxon>
        <taxon>Pseudomonadota</taxon>
        <taxon>Betaproteobacteria</taxon>
        <taxon>Burkholderiales</taxon>
        <taxon>Comamonadaceae</taxon>
        <taxon>Comamonas</taxon>
    </lineage>
</organism>